<name>A0A1R2AKH7_9CILI</name>
<evidence type="ECO:0000313" key="1">
    <source>
        <dbReference type="EMBL" id="OMJ65006.1"/>
    </source>
</evidence>
<keyword evidence="2" id="KW-1185">Reference proteome</keyword>
<comment type="caution">
    <text evidence="1">The sequence shown here is derived from an EMBL/GenBank/DDBJ whole genome shotgun (WGS) entry which is preliminary data.</text>
</comment>
<dbReference type="EMBL" id="MPUH01002569">
    <property type="protein sequence ID" value="OMJ65006.1"/>
    <property type="molecule type" value="Genomic_DNA"/>
</dbReference>
<reference evidence="1 2" key="1">
    <citation type="submission" date="2016-11" db="EMBL/GenBank/DDBJ databases">
        <title>The macronuclear genome of Stentor coeruleus: a giant cell with tiny introns.</title>
        <authorList>
            <person name="Slabodnick M."/>
            <person name="Ruby J.G."/>
            <person name="Reiff S.B."/>
            <person name="Swart E.C."/>
            <person name="Gosai S."/>
            <person name="Prabakaran S."/>
            <person name="Witkowska E."/>
            <person name="Larue G.E."/>
            <person name="Fisher S."/>
            <person name="Freeman R.M."/>
            <person name="Gunawardena J."/>
            <person name="Chu W."/>
            <person name="Stover N.A."/>
            <person name="Gregory B.D."/>
            <person name="Nowacki M."/>
            <person name="Derisi J."/>
            <person name="Roy S.W."/>
            <person name="Marshall W.F."/>
            <person name="Sood P."/>
        </authorList>
    </citation>
    <scope>NUCLEOTIDE SEQUENCE [LARGE SCALE GENOMIC DNA]</scope>
    <source>
        <strain evidence="1">WM001</strain>
    </source>
</reference>
<accession>A0A1R2AKH7</accession>
<evidence type="ECO:0000313" key="2">
    <source>
        <dbReference type="Proteomes" id="UP000187209"/>
    </source>
</evidence>
<dbReference type="Proteomes" id="UP000187209">
    <property type="component" value="Unassembled WGS sequence"/>
</dbReference>
<gene>
    <name evidence="1" type="ORF">SteCoe_39872</name>
</gene>
<dbReference type="AlphaFoldDB" id="A0A1R2AKH7"/>
<sequence>MSIPVEIECTVYFKLFPNVDIEGKTNLTLTDGTGLFSDLYIDTYGIYKAIFNGACVDLIEAKDSIVIIGVDLIKISIGSIYVKKDKEVNITVNYFSPSNSIVNITTFVTLLSSNISMIGTTSLYGSFSKAVFNIKFDTLGKTTLSGFTDIDLKTIVSKFLEIKSWNQCA</sequence>
<organism evidence="1 2">
    <name type="scientific">Stentor coeruleus</name>
    <dbReference type="NCBI Taxonomy" id="5963"/>
    <lineage>
        <taxon>Eukaryota</taxon>
        <taxon>Sar</taxon>
        <taxon>Alveolata</taxon>
        <taxon>Ciliophora</taxon>
        <taxon>Postciliodesmatophora</taxon>
        <taxon>Heterotrichea</taxon>
        <taxon>Heterotrichida</taxon>
        <taxon>Stentoridae</taxon>
        <taxon>Stentor</taxon>
    </lineage>
</organism>
<proteinExistence type="predicted"/>
<protein>
    <submittedName>
        <fullName evidence="1">Uncharacterized protein</fullName>
    </submittedName>
</protein>